<evidence type="ECO:0000259" key="3">
    <source>
        <dbReference type="PROSITE" id="PS50110"/>
    </source>
</evidence>
<dbReference type="InterPro" id="IPR011006">
    <property type="entry name" value="CheY-like_superfamily"/>
</dbReference>
<keyword evidence="1" id="KW-0597">Phosphoprotein</keyword>
<reference evidence="4" key="1">
    <citation type="journal article" date="2020" name="mSystems">
        <title>Genome- and Community-Level Interaction Insights into Carbon Utilization and Element Cycling Functions of Hydrothermarchaeota in Hydrothermal Sediment.</title>
        <authorList>
            <person name="Zhou Z."/>
            <person name="Liu Y."/>
            <person name="Xu W."/>
            <person name="Pan J."/>
            <person name="Luo Z.H."/>
            <person name="Li M."/>
        </authorList>
    </citation>
    <scope>NUCLEOTIDE SEQUENCE [LARGE SCALE GENOMIC DNA]</scope>
    <source>
        <strain evidence="4">SpSt-1065</strain>
    </source>
</reference>
<comment type="caution">
    <text evidence="4">The sequence shown here is derived from an EMBL/GenBank/DDBJ whole genome shotgun (WGS) entry which is preliminary data.</text>
</comment>
<accession>A0A7C5RTD6</accession>
<dbReference type="EMBL" id="DRWX01000195">
    <property type="protein sequence ID" value="HHM96383.1"/>
    <property type="molecule type" value="Genomic_DNA"/>
</dbReference>
<proteinExistence type="predicted"/>
<dbReference type="InterPro" id="IPR001789">
    <property type="entry name" value="Sig_transdc_resp-reg_receiver"/>
</dbReference>
<evidence type="ECO:0000256" key="2">
    <source>
        <dbReference type="SAM" id="MobiDB-lite"/>
    </source>
</evidence>
<gene>
    <name evidence="4" type="ORF">ENM21_04130</name>
</gene>
<dbReference type="AlphaFoldDB" id="A0A7C5RTD6"/>
<feature type="domain" description="Response regulatory" evidence="3">
    <location>
        <begin position="16"/>
        <end position="126"/>
    </location>
</feature>
<dbReference type="Gene3D" id="3.40.50.2300">
    <property type="match status" value="1"/>
</dbReference>
<dbReference type="PROSITE" id="PS50110">
    <property type="entry name" value="RESPONSE_REGULATORY"/>
    <property type="match status" value="1"/>
</dbReference>
<organism evidence="4">
    <name type="scientific">Thermomicrobium roseum</name>
    <dbReference type="NCBI Taxonomy" id="500"/>
    <lineage>
        <taxon>Bacteria</taxon>
        <taxon>Pseudomonadati</taxon>
        <taxon>Thermomicrobiota</taxon>
        <taxon>Thermomicrobia</taxon>
        <taxon>Thermomicrobiales</taxon>
        <taxon>Thermomicrobiaceae</taxon>
        <taxon>Thermomicrobium</taxon>
    </lineage>
</organism>
<protein>
    <submittedName>
        <fullName evidence="4">Response regulator</fullName>
    </submittedName>
</protein>
<name>A0A7C5RTD6_THERO</name>
<evidence type="ECO:0000313" key="4">
    <source>
        <dbReference type="EMBL" id="HHM96383.1"/>
    </source>
</evidence>
<feature type="modified residue" description="4-aspartylphosphate" evidence="1">
    <location>
        <position position="64"/>
    </location>
</feature>
<feature type="region of interest" description="Disordered" evidence="2">
    <location>
        <begin position="136"/>
        <end position="199"/>
    </location>
</feature>
<evidence type="ECO:0000256" key="1">
    <source>
        <dbReference type="PROSITE-ProRule" id="PRU00169"/>
    </source>
</evidence>
<feature type="compositionally biased region" description="Polar residues" evidence="2">
    <location>
        <begin position="136"/>
        <end position="155"/>
    </location>
</feature>
<dbReference type="GO" id="GO:0000160">
    <property type="term" value="P:phosphorelay signal transduction system"/>
    <property type="evidence" value="ECO:0007669"/>
    <property type="project" value="InterPro"/>
</dbReference>
<dbReference type="SUPFAM" id="SSF52172">
    <property type="entry name" value="CheY-like"/>
    <property type="match status" value="1"/>
</dbReference>
<sequence>MEHGAYSRCNVEQRWRILIIDDEHWFRFSISCVLEHWASVRVVEDIESARKLLTSWQPHAVILDPVLRAGDSIDLLYRVAGEGQRIIFCSLSQRGDFPPPYPSDTVVYVPREWSASVLAHFIQRRIREAFTEAGNASQPLATSGNGRSPDGSSDTVVFMGNGKLLGGRQAHRERELESPWPSMRAERMSCGPASYPRRR</sequence>